<keyword evidence="5" id="KW-0804">Transcription</keyword>
<dbReference type="SUPFAM" id="SSF88946">
    <property type="entry name" value="Sigma2 domain of RNA polymerase sigma factors"/>
    <property type="match status" value="1"/>
</dbReference>
<dbReference type="InterPro" id="IPR013249">
    <property type="entry name" value="RNA_pol_sigma70_r4_t2"/>
</dbReference>
<organism evidence="9 10">
    <name type="scientific">Singulisphaera acidiphila (strain ATCC BAA-1392 / DSM 18658 / VKM B-2454 / MOB10)</name>
    <dbReference type="NCBI Taxonomy" id="886293"/>
    <lineage>
        <taxon>Bacteria</taxon>
        <taxon>Pseudomonadati</taxon>
        <taxon>Planctomycetota</taxon>
        <taxon>Planctomycetia</taxon>
        <taxon>Isosphaerales</taxon>
        <taxon>Isosphaeraceae</taxon>
        <taxon>Singulisphaera</taxon>
    </lineage>
</organism>
<dbReference type="GO" id="GO:0016987">
    <property type="term" value="F:sigma factor activity"/>
    <property type="evidence" value="ECO:0007669"/>
    <property type="project" value="UniProtKB-KW"/>
</dbReference>
<dbReference type="AlphaFoldDB" id="L0DCV4"/>
<dbReference type="Gene3D" id="1.10.10.10">
    <property type="entry name" value="Winged helix-like DNA-binding domain superfamily/Winged helix DNA-binding domain"/>
    <property type="match status" value="1"/>
</dbReference>
<dbReference type="Pfam" id="PF08281">
    <property type="entry name" value="Sigma70_r4_2"/>
    <property type="match status" value="1"/>
</dbReference>
<dbReference type="EMBL" id="CP003364">
    <property type="protein sequence ID" value="AGA26471.1"/>
    <property type="molecule type" value="Genomic_DNA"/>
</dbReference>
<dbReference type="PANTHER" id="PTHR43133:SF8">
    <property type="entry name" value="RNA POLYMERASE SIGMA FACTOR HI_1459-RELATED"/>
    <property type="match status" value="1"/>
</dbReference>
<dbReference type="InterPro" id="IPR014284">
    <property type="entry name" value="RNA_pol_sigma-70_dom"/>
</dbReference>
<evidence type="ECO:0000259" key="8">
    <source>
        <dbReference type="Pfam" id="PF08281"/>
    </source>
</evidence>
<dbReference type="SUPFAM" id="SSF88659">
    <property type="entry name" value="Sigma3 and sigma4 domains of RNA polymerase sigma factors"/>
    <property type="match status" value="1"/>
</dbReference>
<reference evidence="9 10" key="1">
    <citation type="submission" date="2012-02" db="EMBL/GenBank/DDBJ databases">
        <title>Complete sequence of chromosome of Singulisphaera acidiphila DSM 18658.</title>
        <authorList>
            <consortium name="US DOE Joint Genome Institute (JGI-PGF)"/>
            <person name="Lucas S."/>
            <person name="Copeland A."/>
            <person name="Lapidus A."/>
            <person name="Glavina del Rio T."/>
            <person name="Dalin E."/>
            <person name="Tice H."/>
            <person name="Bruce D."/>
            <person name="Goodwin L."/>
            <person name="Pitluck S."/>
            <person name="Peters L."/>
            <person name="Ovchinnikova G."/>
            <person name="Chertkov O."/>
            <person name="Kyrpides N."/>
            <person name="Mavromatis K."/>
            <person name="Ivanova N."/>
            <person name="Brettin T."/>
            <person name="Detter J.C."/>
            <person name="Han C."/>
            <person name="Larimer F."/>
            <person name="Land M."/>
            <person name="Hauser L."/>
            <person name="Markowitz V."/>
            <person name="Cheng J.-F."/>
            <person name="Hugenholtz P."/>
            <person name="Woyke T."/>
            <person name="Wu D."/>
            <person name="Tindall B."/>
            <person name="Pomrenke H."/>
            <person name="Brambilla E."/>
            <person name="Klenk H.-P."/>
            <person name="Eisen J.A."/>
        </authorList>
    </citation>
    <scope>NUCLEOTIDE SEQUENCE [LARGE SCALE GENOMIC DNA]</scope>
    <source>
        <strain evidence="10">ATCC BAA-1392 / DSM 18658 / VKM B-2454 / MOB10</strain>
    </source>
</reference>
<evidence type="ECO:0000256" key="1">
    <source>
        <dbReference type="ARBA" id="ARBA00010641"/>
    </source>
</evidence>
<evidence type="ECO:0000313" key="10">
    <source>
        <dbReference type="Proteomes" id="UP000010798"/>
    </source>
</evidence>
<name>L0DCV4_SINAD</name>
<dbReference type="Gene3D" id="1.10.1740.10">
    <property type="match status" value="1"/>
</dbReference>
<dbReference type="NCBIfam" id="TIGR02937">
    <property type="entry name" value="sigma70-ECF"/>
    <property type="match status" value="1"/>
</dbReference>
<evidence type="ECO:0000256" key="4">
    <source>
        <dbReference type="ARBA" id="ARBA00023125"/>
    </source>
</evidence>
<keyword evidence="2" id="KW-0805">Transcription regulation</keyword>
<dbReference type="KEGG" id="saci:Sinac_2137"/>
<dbReference type="Proteomes" id="UP000010798">
    <property type="component" value="Chromosome"/>
</dbReference>
<evidence type="ECO:0000313" key="9">
    <source>
        <dbReference type="EMBL" id="AGA26471.1"/>
    </source>
</evidence>
<evidence type="ECO:0000256" key="6">
    <source>
        <dbReference type="SAM" id="MobiDB-lite"/>
    </source>
</evidence>
<protein>
    <submittedName>
        <fullName evidence="9">RNA polymerase sigma factor, sigma-70 family</fullName>
    </submittedName>
</protein>
<dbReference type="InterPro" id="IPR013325">
    <property type="entry name" value="RNA_pol_sigma_r2"/>
</dbReference>
<feature type="compositionally biased region" description="Polar residues" evidence="6">
    <location>
        <begin position="37"/>
        <end position="47"/>
    </location>
</feature>
<dbReference type="GO" id="GO:0003677">
    <property type="term" value="F:DNA binding"/>
    <property type="evidence" value="ECO:0007669"/>
    <property type="project" value="UniProtKB-KW"/>
</dbReference>
<evidence type="ECO:0000259" key="7">
    <source>
        <dbReference type="Pfam" id="PF04542"/>
    </source>
</evidence>
<dbReference type="InterPro" id="IPR013324">
    <property type="entry name" value="RNA_pol_sigma_r3/r4-like"/>
</dbReference>
<dbReference type="InterPro" id="IPR007627">
    <property type="entry name" value="RNA_pol_sigma70_r2"/>
</dbReference>
<accession>L0DCV4</accession>
<dbReference type="HOGENOM" id="CLU_047691_3_0_0"/>
<dbReference type="PANTHER" id="PTHR43133">
    <property type="entry name" value="RNA POLYMERASE ECF-TYPE SIGMA FACTO"/>
    <property type="match status" value="1"/>
</dbReference>
<feature type="region of interest" description="Disordered" evidence="6">
    <location>
        <begin position="1"/>
        <end position="48"/>
    </location>
</feature>
<dbReference type="OrthoDB" id="273082at2"/>
<keyword evidence="10" id="KW-1185">Reference proteome</keyword>
<dbReference type="InterPro" id="IPR039425">
    <property type="entry name" value="RNA_pol_sigma-70-like"/>
</dbReference>
<dbReference type="Pfam" id="PF04542">
    <property type="entry name" value="Sigma70_r2"/>
    <property type="match status" value="1"/>
</dbReference>
<proteinExistence type="inferred from homology"/>
<sequence>MSVRTAHAPRAELGQGEALNRKPMNGHKHKPAPRVPNESTGSSSKSAPLQPWHLEFAETVAPHLDRLHRLARRILRSDDMAEDAVQEALTSLWREGRMPPNPTGWLSRAVVHRSLHLNRCRQRRRCHEEKACWHRSENQHEGDGLRALEARELGIRIEAAISRLPDRFREVFVLREVEQMDYGAIADALRVPVGTVRSRLSRSREALQKALGECGWPGDDGGSLSPA</sequence>
<feature type="domain" description="RNA polymerase sigma-70 region 2" evidence="7">
    <location>
        <begin position="60"/>
        <end position="123"/>
    </location>
</feature>
<gene>
    <name evidence="9" type="ordered locus">Sinac_2137</name>
</gene>
<comment type="similarity">
    <text evidence="1">Belongs to the sigma-70 factor family. ECF subfamily.</text>
</comment>
<dbReference type="eggNOG" id="COG1595">
    <property type="taxonomic scope" value="Bacteria"/>
</dbReference>
<dbReference type="InterPro" id="IPR036388">
    <property type="entry name" value="WH-like_DNA-bd_sf"/>
</dbReference>
<dbReference type="GO" id="GO:0006352">
    <property type="term" value="P:DNA-templated transcription initiation"/>
    <property type="evidence" value="ECO:0007669"/>
    <property type="project" value="InterPro"/>
</dbReference>
<evidence type="ECO:0000256" key="3">
    <source>
        <dbReference type="ARBA" id="ARBA00023082"/>
    </source>
</evidence>
<evidence type="ECO:0000256" key="2">
    <source>
        <dbReference type="ARBA" id="ARBA00023015"/>
    </source>
</evidence>
<dbReference type="CDD" id="cd06171">
    <property type="entry name" value="Sigma70_r4"/>
    <property type="match status" value="1"/>
</dbReference>
<evidence type="ECO:0000256" key="5">
    <source>
        <dbReference type="ARBA" id="ARBA00023163"/>
    </source>
</evidence>
<dbReference type="STRING" id="886293.Sinac_2137"/>
<keyword evidence="4" id="KW-0238">DNA-binding</keyword>
<keyword evidence="3" id="KW-0731">Sigma factor</keyword>
<feature type="domain" description="RNA polymerase sigma factor 70 region 4 type 2" evidence="8">
    <location>
        <begin position="156"/>
        <end position="207"/>
    </location>
</feature>